<reference evidence="1" key="1">
    <citation type="journal article" date="2021" name="Microb. Physiol.">
        <title>Proteogenomic Insights into the Physiology of Marine, Sulfate-Reducing, Filamentous Desulfonema limicola and Desulfonema magnum.</title>
        <authorList>
            <person name="Schnaars V."/>
            <person name="Wohlbrand L."/>
            <person name="Scheve S."/>
            <person name="Hinrichs C."/>
            <person name="Reinhardt R."/>
            <person name="Rabus R."/>
        </authorList>
    </citation>
    <scope>NUCLEOTIDE SEQUENCE</scope>
    <source>
        <strain evidence="1">5ac10</strain>
    </source>
</reference>
<dbReference type="Proteomes" id="UP000663720">
    <property type="component" value="Chromosome"/>
</dbReference>
<sequence length="65" mass="7484">MLSLHPNILEKDGKKAFAIISYDEFLKIQEILEDYEDLATLRKAKFKESDSMTVSLEHAKKELGL</sequence>
<proteinExistence type="predicted"/>
<protein>
    <recommendedName>
        <fullName evidence="3">Prevent-host-death family protein</fullName>
    </recommendedName>
</protein>
<dbReference type="RefSeq" id="WP_207691876.1">
    <property type="nucleotide sequence ID" value="NZ_CP061799.1"/>
</dbReference>
<gene>
    <name evidence="1" type="ORF">dnl_25000</name>
</gene>
<dbReference type="EMBL" id="CP061799">
    <property type="protein sequence ID" value="QTA80206.1"/>
    <property type="molecule type" value="Genomic_DNA"/>
</dbReference>
<keyword evidence="2" id="KW-1185">Reference proteome</keyword>
<dbReference type="KEGG" id="dli:dnl_25000"/>
<evidence type="ECO:0000313" key="1">
    <source>
        <dbReference type="EMBL" id="QTA80206.1"/>
    </source>
</evidence>
<name>A0A975B7E4_9BACT</name>
<evidence type="ECO:0000313" key="2">
    <source>
        <dbReference type="Proteomes" id="UP000663720"/>
    </source>
</evidence>
<organism evidence="1 2">
    <name type="scientific">Desulfonema limicola</name>
    <dbReference type="NCBI Taxonomy" id="45656"/>
    <lineage>
        <taxon>Bacteria</taxon>
        <taxon>Pseudomonadati</taxon>
        <taxon>Thermodesulfobacteriota</taxon>
        <taxon>Desulfobacteria</taxon>
        <taxon>Desulfobacterales</taxon>
        <taxon>Desulfococcaceae</taxon>
        <taxon>Desulfonema</taxon>
    </lineage>
</organism>
<dbReference type="AlphaFoldDB" id="A0A975B7E4"/>
<evidence type="ECO:0008006" key="3">
    <source>
        <dbReference type="Google" id="ProtNLM"/>
    </source>
</evidence>
<accession>A0A975B7E4</accession>